<reference evidence="2" key="1">
    <citation type="submission" date="2020-11" db="EMBL/GenBank/DDBJ databases">
        <title>Isolation and identification of active actinomycetes.</title>
        <authorList>
            <person name="Yu B."/>
        </authorList>
    </citation>
    <scope>NUCLEOTIDE SEQUENCE</scope>
    <source>
        <strain evidence="2">NEAU-YB345</strain>
    </source>
</reference>
<evidence type="ECO:0000256" key="1">
    <source>
        <dbReference type="SAM" id="MobiDB-lite"/>
    </source>
</evidence>
<accession>A0A931B6U2</accession>
<evidence type="ECO:0000313" key="2">
    <source>
        <dbReference type="EMBL" id="MBF9071499.1"/>
    </source>
</evidence>
<protein>
    <recommendedName>
        <fullName evidence="4">EcsC family protein</fullName>
    </recommendedName>
</protein>
<dbReference type="EMBL" id="JADPRT010000012">
    <property type="protein sequence ID" value="MBF9071499.1"/>
    <property type="molecule type" value="Genomic_DNA"/>
</dbReference>
<dbReference type="AlphaFoldDB" id="A0A931B6U2"/>
<name>A0A931B6U2_9ACTN</name>
<keyword evidence="3" id="KW-1185">Reference proteome</keyword>
<sequence>MDDSTRDSTDGSDDGALQSQTLEASLDETSADLARIAAEMEVWDESAPADSVPAERGRLASLGRKLGRGLGKGAKGAKGGAVGLADRLVDAAPRIAIRDVSTLRAHHPNAASAEELADRIAASAARASGAVGASVGTAAMMPVPLTMPVEIAAELLAVAAVEFKMVAELYEAYGQPAPGDAKQRAMAYLTVWSERRGMDVSKPATVIALARSAGLRQALRKRLTHAGVRKIPSLTPLMVGAAAGAYVNRKDTARLAKEIRRDLRERRPTDPEYWHRARLTAADVRSRSRRARRAERGE</sequence>
<dbReference type="Proteomes" id="UP000657385">
    <property type="component" value="Unassembled WGS sequence"/>
</dbReference>
<gene>
    <name evidence="2" type="ORF">I2501_26100</name>
</gene>
<evidence type="ECO:0008006" key="4">
    <source>
        <dbReference type="Google" id="ProtNLM"/>
    </source>
</evidence>
<organism evidence="2 3">
    <name type="scientific">Streptacidiphilus fuscans</name>
    <dbReference type="NCBI Taxonomy" id="2789292"/>
    <lineage>
        <taxon>Bacteria</taxon>
        <taxon>Bacillati</taxon>
        <taxon>Actinomycetota</taxon>
        <taxon>Actinomycetes</taxon>
        <taxon>Kitasatosporales</taxon>
        <taxon>Streptomycetaceae</taxon>
        <taxon>Streptacidiphilus</taxon>
    </lineage>
</organism>
<comment type="caution">
    <text evidence="2">The sequence shown here is derived from an EMBL/GenBank/DDBJ whole genome shotgun (WGS) entry which is preliminary data.</text>
</comment>
<evidence type="ECO:0000313" key="3">
    <source>
        <dbReference type="Proteomes" id="UP000657385"/>
    </source>
</evidence>
<feature type="region of interest" description="Disordered" evidence="1">
    <location>
        <begin position="1"/>
        <end position="25"/>
    </location>
</feature>
<proteinExistence type="predicted"/>
<dbReference type="RefSeq" id="WP_196196673.1">
    <property type="nucleotide sequence ID" value="NZ_JADPRT010000012.1"/>
</dbReference>